<evidence type="ECO:0000313" key="2">
    <source>
        <dbReference type="Proteomes" id="UP000242847"/>
    </source>
</evidence>
<gene>
    <name evidence="1" type="ORF">BXT89_12565</name>
</gene>
<comment type="caution">
    <text evidence="1">The sequence shown here is derived from an EMBL/GenBank/DDBJ whole genome shotgun (WGS) entry which is preliminary data.</text>
</comment>
<reference evidence="1 2" key="1">
    <citation type="submission" date="2017-01" db="EMBL/GenBank/DDBJ databases">
        <title>Draft genome sequence of Pseudomonas pachastrellae type strain CCUG 46540T from a deep sea.</title>
        <authorList>
            <person name="Gomila M."/>
            <person name="Mulet M."/>
            <person name="Lalucat J."/>
            <person name="Garcia-Valdes E."/>
        </authorList>
    </citation>
    <scope>NUCLEOTIDE SEQUENCE [LARGE SCALE GENOMIC DNA]</scope>
    <source>
        <strain evidence="1 2">CCUG 46540</strain>
    </source>
</reference>
<keyword evidence="2" id="KW-1185">Reference proteome</keyword>
<dbReference type="EMBL" id="MUBC01000027">
    <property type="protein sequence ID" value="ONM43452.1"/>
    <property type="molecule type" value="Genomic_DNA"/>
</dbReference>
<name>A0A1S8DFQ6_9GAMM</name>
<sequence length="59" mass="6301">MDKSDERAGWCGVAPIADLPLTCAAAPSLRKKLTSCTGFDRLEQAVGAAGPVKWWLQGR</sequence>
<organism evidence="1 2">
    <name type="scientific">Halopseudomonas pachastrellae</name>
    <dbReference type="NCBI Taxonomy" id="254161"/>
    <lineage>
        <taxon>Bacteria</taxon>
        <taxon>Pseudomonadati</taxon>
        <taxon>Pseudomonadota</taxon>
        <taxon>Gammaproteobacteria</taxon>
        <taxon>Pseudomonadales</taxon>
        <taxon>Pseudomonadaceae</taxon>
        <taxon>Halopseudomonas</taxon>
    </lineage>
</organism>
<accession>A0A1S8DFQ6</accession>
<protein>
    <submittedName>
        <fullName evidence="1">Uncharacterized protein</fullName>
    </submittedName>
</protein>
<dbReference type="AlphaFoldDB" id="A0A1S8DFQ6"/>
<evidence type="ECO:0000313" key="1">
    <source>
        <dbReference type="EMBL" id="ONM43452.1"/>
    </source>
</evidence>
<proteinExistence type="predicted"/>
<dbReference type="Proteomes" id="UP000242847">
    <property type="component" value="Unassembled WGS sequence"/>
</dbReference>